<accession>E0XV28</accession>
<dbReference type="EMBL" id="GU474885">
    <property type="protein sequence ID" value="ADI18269.1"/>
    <property type="molecule type" value="Genomic_DNA"/>
</dbReference>
<name>E0XV28_9GAMM</name>
<organism evidence="1">
    <name type="scientific">uncultured Chromatiales bacterium HF0200_41F04</name>
    <dbReference type="NCBI Taxonomy" id="710740"/>
    <lineage>
        <taxon>Bacteria</taxon>
        <taxon>Pseudomonadati</taxon>
        <taxon>Pseudomonadota</taxon>
        <taxon>Gammaproteobacteria</taxon>
        <taxon>Chromatiales</taxon>
        <taxon>environmental samples</taxon>
    </lineage>
</organism>
<protein>
    <submittedName>
        <fullName evidence="1">Uncharacterized protein</fullName>
    </submittedName>
</protein>
<dbReference type="AlphaFoldDB" id="E0XV28"/>
<reference evidence="1" key="1">
    <citation type="journal article" date="2011" name="Environ. Microbiol.">
        <title>Time-series analyses of Monterey Bay coastal microbial picoplankton using a 'genome proxy' microarray.</title>
        <authorList>
            <person name="Rich V.I."/>
            <person name="Pham V.D."/>
            <person name="Eppley J."/>
            <person name="Shi Y."/>
            <person name="DeLong E.F."/>
        </authorList>
    </citation>
    <scope>NUCLEOTIDE SEQUENCE</scope>
</reference>
<sequence length="127" mass="14406">MVFGMAKSSVSKRIGKLNVPSNLVEHSTIQPRIFTSHAPFEFFAAASSAVHKKVEINHIAPLFSSSFFYLASFRPSLKMSSVSFVRSCKIVHLARLESLPLLYSWLTQRIFANYCNPCTEFAHKKHR</sequence>
<evidence type="ECO:0000313" key="1">
    <source>
        <dbReference type="EMBL" id="ADI18269.1"/>
    </source>
</evidence>
<proteinExistence type="predicted"/>